<evidence type="ECO:0000256" key="2">
    <source>
        <dbReference type="ARBA" id="ARBA00004613"/>
    </source>
</evidence>
<feature type="signal peptide" evidence="11">
    <location>
        <begin position="1"/>
        <end position="23"/>
    </location>
</feature>
<dbReference type="InterPro" id="IPR046450">
    <property type="entry name" value="PA_dom_sf"/>
</dbReference>
<dbReference type="EMBL" id="LWBO01000077">
    <property type="protein sequence ID" value="OQP40131.1"/>
    <property type="molecule type" value="Genomic_DNA"/>
</dbReference>
<protein>
    <recommendedName>
        <fullName evidence="16">Peptidase M36 fungalysin</fullName>
    </recommendedName>
</protein>
<feature type="domain" description="Secretion system C-terminal sorting" evidence="13">
    <location>
        <begin position="1201"/>
        <end position="1268"/>
    </location>
</feature>
<gene>
    <name evidence="14" type="ORF">A4D02_14455</name>
</gene>
<dbReference type="InterPro" id="IPR001842">
    <property type="entry name" value="Peptidase_M36"/>
</dbReference>
<dbReference type="PRINTS" id="PR00999">
    <property type="entry name" value="FUNGALYSIN"/>
</dbReference>
<dbReference type="PANTHER" id="PTHR33478:SF1">
    <property type="entry name" value="EXTRACELLULAR METALLOPROTEINASE MEP"/>
    <property type="match status" value="1"/>
</dbReference>
<keyword evidence="5" id="KW-0645">Protease</keyword>
<comment type="caution">
    <text evidence="14">The sequence shown here is derived from an EMBL/GenBank/DDBJ whole genome shotgun (WGS) entry which is preliminary data.</text>
</comment>
<evidence type="ECO:0000256" key="8">
    <source>
        <dbReference type="ARBA" id="ARBA00022833"/>
    </source>
</evidence>
<organism evidence="14 15">
    <name type="scientific">Niastella koreensis</name>
    <dbReference type="NCBI Taxonomy" id="354356"/>
    <lineage>
        <taxon>Bacteria</taxon>
        <taxon>Pseudomonadati</taxon>
        <taxon>Bacteroidota</taxon>
        <taxon>Chitinophagia</taxon>
        <taxon>Chitinophagales</taxon>
        <taxon>Chitinophagaceae</taxon>
        <taxon>Niastella</taxon>
    </lineage>
</organism>
<dbReference type="Pfam" id="PF02128">
    <property type="entry name" value="Peptidase_M36"/>
    <property type="match status" value="1"/>
</dbReference>
<evidence type="ECO:0000313" key="15">
    <source>
        <dbReference type="Proteomes" id="UP000192277"/>
    </source>
</evidence>
<dbReference type="Proteomes" id="UP000192277">
    <property type="component" value="Unassembled WGS sequence"/>
</dbReference>
<keyword evidence="15" id="KW-1185">Reference proteome</keyword>
<dbReference type="RefSeq" id="WP_014217986.1">
    <property type="nucleotide sequence ID" value="NZ_LWBO01000077.1"/>
</dbReference>
<dbReference type="CDD" id="cd09596">
    <property type="entry name" value="M36"/>
    <property type="match status" value="1"/>
</dbReference>
<evidence type="ECO:0000256" key="5">
    <source>
        <dbReference type="ARBA" id="ARBA00022670"/>
    </source>
</evidence>
<dbReference type="Gene3D" id="2.60.120.260">
    <property type="entry name" value="Galactose-binding domain-like"/>
    <property type="match status" value="1"/>
</dbReference>
<keyword evidence="7" id="KW-0378">Hydrolase</keyword>
<evidence type="ECO:0000259" key="13">
    <source>
        <dbReference type="Pfam" id="PF18962"/>
    </source>
</evidence>
<dbReference type="InterPro" id="IPR027268">
    <property type="entry name" value="Peptidase_M4/M1_CTD_sf"/>
</dbReference>
<evidence type="ECO:0000256" key="6">
    <source>
        <dbReference type="ARBA" id="ARBA00022723"/>
    </source>
</evidence>
<dbReference type="InterPro" id="IPR050371">
    <property type="entry name" value="Fungal_virulence_M36"/>
</dbReference>
<evidence type="ECO:0008006" key="16">
    <source>
        <dbReference type="Google" id="ProtNLM"/>
    </source>
</evidence>
<dbReference type="Gene3D" id="3.50.30.30">
    <property type="match status" value="1"/>
</dbReference>
<keyword evidence="11" id="KW-0732">Signal</keyword>
<proteinExistence type="inferred from homology"/>
<feature type="chain" id="PRO_5046168752" description="Peptidase M36 fungalysin" evidence="11">
    <location>
        <begin position="24"/>
        <end position="1273"/>
    </location>
</feature>
<reference evidence="14 15" key="1">
    <citation type="submission" date="2016-04" db="EMBL/GenBank/DDBJ databases">
        <authorList>
            <person name="Chen L."/>
            <person name="Zhuang W."/>
            <person name="Wang G."/>
        </authorList>
    </citation>
    <scope>NUCLEOTIDE SEQUENCE [LARGE SCALE GENOMIC DNA]</scope>
    <source>
        <strain evidence="15">GR20</strain>
    </source>
</reference>
<dbReference type="Pfam" id="PF18962">
    <property type="entry name" value="Por_Secre_tail"/>
    <property type="match status" value="1"/>
</dbReference>
<comment type="cofactor">
    <cofactor evidence="1">
        <name>Zn(2+)</name>
        <dbReference type="ChEBI" id="CHEBI:29105"/>
    </cofactor>
</comment>
<dbReference type="Gene3D" id="3.10.170.10">
    <property type="match status" value="1"/>
</dbReference>
<dbReference type="SUPFAM" id="SSF55486">
    <property type="entry name" value="Metalloproteases ('zincins'), catalytic domain"/>
    <property type="match status" value="1"/>
</dbReference>
<keyword evidence="9" id="KW-0482">Metalloprotease</keyword>
<name>A0ABX3NN18_9BACT</name>
<keyword evidence="8" id="KW-0862">Zinc</keyword>
<evidence type="ECO:0000313" key="14">
    <source>
        <dbReference type="EMBL" id="OQP40131.1"/>
    </source>
</evidence>
<dbReference type="InterPro" id="IPR003137">
    <property type="entry name" value="PA_domain"/>
</dbReference>
<dbReference type="CDD" id="cd04818">
    <property type="entry name" value="PA_subtilisin_1"/>
    <property type="match status" value="1"/>
</dbReference>
<dbReference type="Gene3D" id="1.10.390.10">
    <property type="entry name" value="Neutral Protease Domain 2"/>
    <property type="match status" value="1"/>
</dbReference>
<dbReference type="PANTHER" id="PTHR33478">
    <property type="entry name" value="EXTRACELLULAR METALLOPROTEINASE MEP"/>
    <property type="match status" value="1"/>
</dbReference>
<sequence length="1273" mass="137424">MRKILQPLALLPILLFISSLAIAQDKDLETYRPLLIKNAALLGITPTDASEAVILQAYTDRKSHLTYIYLQQTWQQIKVYNTIISAAFIDSNLQYASGSFVKNLAARAAAPASPRSYIDAIHGAMRHLHLNEKALLTSAIDQFTTEKKYMVTADAIARRPIETTLYWTPSTDKQQLTLTWNVNIHLKDSADWWNIRIDAQTGEFVEKDNWTVSEKMPESTQINTYDQAVAFYSFPTAATFQTNMPAPPNVTTATYQVIPYPYESPNFSPFANDTDPWLKAGASNDATTLGWHFDNANNYTITRGNNVFAFLDRQNSNAANATRNWPDTSSTPLPSLTFIHNINTAQQPWLNIESKKAALDNLFYWNNLMHDVTYQYGFTEAAGNFQNNNLGRGGAGGDFVSAQAQDSSGYSNANFSTPRDGISGTMQMYTWASPPPFNISAPLAIAGNYAALENSFTSPNKLVDRGTVTGNIVWYNDDAAGTIHRGCLPAANAAAVAGNIALIDAFGGTNCTTYAFKVKNAQNAGAIAVIIFFPPNTALGGIGGTDATITIPVIMVTNATGNTIATQLNANQTVTASMSTGIYIDGDLDNGVICHEYGHGISNRLTGGPIGASCLNNAEQGGEGWSDFFALMMTTNWATAQLTDGPNPKPMATYAAAQPANGTGIRRYPYSTNMSVNPLTYSNMAANTEAHAIGEIWCSAIWDMTWNLVQQQNAITPDLYNSTGNGGNIIAMNLVMTGMKLQPCSPGFLDARNAILAADSILYGYSHKCAIWNAFARRGMGYSASQGLSTNATDQVAAFDLPSGILITKSLPVKVDANTNLTLTRTASCNCQAATFTLRDTIPAGFTYVNSTPAGTLNGNILTFPATSFNSGEAKTFSITLQAPATGCVIDSVLNDNRDNRTTGGFTSSTASGASAWTTSTVRANSGSTSWFAPDITTASSTSLTSASTATTAAKPLSILSFWHNFRTQTRFDGGVVEYSTNGGTSWTDASPLFLNNWYPDSMDVTTTLNGRKAFTGNSKGFEQTLVNLASFGTTPVQFRFRMETNNGTGVEGWYIDDIVRANGCGEILRSGIYDGSGARVDSATVPVFVNVQQSLPLTLLWFYTNQLGGQVALDWKTVSEMDVKDFTVEWSANGITWNDLGNVTAQNKNNNSYNFMHGDPVIGVNYYRIKMNDIDGRFTYSPVRTVTLKENGNPAVLLIPNPVNANAILYISKEVKAASVKVYNAAGSLVMQQAVGAGVQQVRISTAGLAPGIYTIETNGANRQITRMMVQH</sequence>
<keyword evidence="4" id="KW-0964">Secreted</keyword>
<evidence type="ECO:0000256" key="4">
    <source>
        <dbReference type="ARBA" id="ARBA00022525"/>
    </source>
</evidence>
<feature type="domain" description="PA" evidence="12">
    <location>
        <begin position="485"/>
        <end position="564"/>
    </location>
</feature>
<accession>A0ABX3NN18</accession>
<comment type="similarity">
    <text evidence="3">Belongs to the peptidase M36 family.</text>
</comment>
<evidence type="ECO:0000256" key="7">
    <source>
        <dbReference type="ARBA" id="ARBA00022801"/>
    </source>
</evidence>
<keyword evidence="6" id="KW-0479">Metal-binding</keyword>
<evidence type="ECO:0000256" key="1">
    <source>
        <dbReference type="ARBA" id="ARBA00001947"/>
    </source>
</evidence>
<evidence type="ECO:0000256" key="11">
    <source>
        <dbReference type="SAM" id="SignalP"/>
    </source>
</evidence>
<dbReference type="Pfam" id="PF02225">
    <property type="entry name" value="PA"/>
    <property type="match status" value="1"/>
</dbReference>
<dbReference type="InterPro" id="IPR026444">
    <property type="entry name" value="Secre_tail"/>
</dbReference>
<evidence type="ECO:0000256" key="10">
    <source>
        <dbReference type="ARBA" id="ARBA00023145"/>
    </source>
</evidence>
<evidence type="ECO:0000256" key="9">
    <source>
        <dbReference type="ARBA" id="ARBA00023049"/>
    </source>
</evidence>
<dbReference type="NCBIfam" id="TIGR04183">
    <property type="entry name" value="Por_Secre_tail"/>
    <property type="match status" value="1"/>
</dbReference>
<dbReference type="SUPFAM" id="SSF52025">
    <property type="entry name" value="PA domain"/>
    <property type="match status" value="1"/>
</dbReference>
<evidence type="ECO:0000256" key="3">
    <source>
        <dbReference type="ARBA" id="ARBA00006006"/>
    </source>
</evidence>
<comment type="subcellular location">
    <subcellularLocation>
        <location evidence="2">Secreted</location>
    </subcellularLocation>
</comment>
<keyword evidence="10" id="KW-0865">Zymogen</keyword>
<evidence type="ECO:0000259" key="12">
    <source>
        <dbReference type="Pfam" id="PF02225"/>
    </source>
</evidence>